<organism evidence="1 2">
    <name type="scientific">Zarconia navalis LEGE 11467</name>
    <dbReference type="NCBI Taxonomy" id="1828826"/>
    <lineage>
        <taxon>Bacteria</taxon>
        <taxon>Bacillati</taxon>
        <taxon>Cyanobacteriota</taxon>
        <taxon>Cyanophyceae</taxon>
        <taxon>Oscillatoriophycideae</taxon>
        <taxon>Oscillatoriales</taxon>
        <taxon>Oscillatoriales incertae sedis</taxon>
        <taxon>Zarconia</taxon>
        <taxon>Zarconia navalis</taxon>
    </lineage>
</organism>
<proteinExistence type="predicted"/>
<evidence type="ECO:0000313" key="2">
    <source>
        <dbReference type="Proteomes" id="UP000621799"/>
    </source>
</evidence>
<protein>
    <submittedName>
        <fullName evidence="1">Uncharacterized protein</fullName>
    </submittedName>
</protein>
<dbReference type="RefSeq" id="WP_264322901.1">
    <property type="nucleotide sequence ID" value="NZ_JADEXN010000426.1"/>
</dbReference>
<evidence type="ECO:0000313" key="1">
    <source>
        <dbReference type="EMBL" id="MBE9042753.1"/>
    </source>
</evidence>
<gene>
    <name evidence="1" type="ORF">IQ235_18495</name>
</gene>
<sequence length="255" mass="29553">MSIISLKAWYLRQYEPLRELEKRPHDLRLSKNSLLKSGLRADFLEESETIRNSEWFRRYLDGEVVEFYVEGSGGYAISNIDLSSHEIYFTKQEVMAHLEPTLFFCYQTEYGPSGEALRTQLTEFIKALNARSRIPLTLEESQRSREAPLRLNSRILRKIRKSLIFIADTTPIAQIPGETPQLLPSPNVCVEIGYAMQSKRTEQILLTQMKRNDLLGQLPFDLPTYQQLEFQNAEELGRSLPTTIETMLQRFSLLS</sequence>
<dbReference type="Proteomes" id="UP000621799">
    <property type="component" value="Unassembled WGS sequence"/>
</dbReference>
<comment type="caution">
    <text evidence="1">The sequence shown here is derived from an EMBL/GenBank/DDBJ whole genome shotgun (WGS) entry which is preliminary data.</text>
</comment>
<accession>A0A928W0Q4</accession>
<keyword evidence="2" id="KW-1185">Reference proteome</keyword>
<name>A0A928W0Q4_9CYAN</name>
<dbReference type="EMBL" id="JADEXN010000426">
    <property type="protein sequence ID" value="MBE9042753.1"/>
    <property type="molecule type" value="Genomic_DNA"/>
</dbReference>
<reference evidence="1" key="1">
    <citation type="submission" date="2020-10" db="EMBL/GenBank/DDBJ databases">
        <authorList>
            <person name="Castelo-Branco R."/>
            <person name="Eusebio N."/>
            <person name="Adriana R."/>
            <person name="Vieira A."/>
            <person name="Brugerolle De Fraissinette N."/>
            <person name="Rezende De Castro R."/>
            <person name="Schneider M.P."/>
            <person name="Vasconcelos V."/>
            <person name="Leao P.N."/>
        </authorList>
    </citation>
    <scope>NUCLEOTIDE SEQUENCE</scope>
    <source>
        <strain evidence="1">LEGE 11467</strain>
    </source>
</reference>
<dbReference type="AlphaFoldDB" id="A0A928W0Q4"/>